<evidence type="ECO:0000313" key="2">
    <source>
        <dbReference type="Proteomes" id="UP000029278"/>
    </source>
</evidence>
<dbReference type="EMBL" id="JMQA01000060">
    <property type="protein sequence ID" value="KFM89103.1"/>
    <property type="molecule type" value="Genomic_DNA"/>
</dbReference>
<accession>A0A090XS56</accession>
<evidence type="ECO:0008006" key="3">
    <source>
        <dbReference type="Google" id="ProtNLM"/>
    </source>
</evidence>
<dbReference type="AlphaFoldDB" id="A0A090XS56"/>
<name>A0A090XS56_PAEMA</name>
<protein>
    <recommendedName>
        <fullName evidence="3">DUF559 domain-containing protein</fullName>
    </recommendedName>
</protein>
<dbReference type="InterPro" id="IPR036390">
    <property type="entry name" value="WH_DNA-bd_sf"/>
</dbReference>
<reference evidence="1 2" key="1">
    <citation type="submission" date="2014-04" db="EMBL/GenBank/DDBJ databases">
        <authorList>
            <person name="Bishop-Lilly K.A."/>
            <person name="Broomall S.M."/>
            <person name="Chain P.S."/>
            <person name="Chertkov O."/>
            <person name="Coyne S.R."/>
            <person name="Daligault H.E."/>
            <person name="Davenport K.W."/>
            <person name="Erkkila T."/>
            <person name="Frey K.G."/>
            <person name="Gibbons H.S."/>
            <person name="Gu W."/>
            <person name="Jaissle J."/>
            <person name="Johnson S.L."/>
            <person name="Koroleva G.I."/>
            <person name="Ladner J.T."/>
            <person name="Lo C.-C."/>
            <person name="Minogue T.D."/>
            <person name="Munk C."/>
            <person name="Palacios G.F."/>
            <person name="Redden C.L."/>
            <person name="Rosenzweig C.N."/>
            <person name="Scholz M.B."/>
            <person name="Teshima H."/>
            <person name="Xu Y."/>
        </authorList>
    </citation>
    <scope>NUCLEOTIDE SEQUENCE [LARGE SCALE GENOMIC DNA]</scope>
    <source>
        <strain evidence="1 2">8244</strain>
    </source>
</reference>
<evidence type="ECO:0000313" key="1">
    <source>
        <dbReference type="EMBL" id="KFM89103.1"/>
    </source>
</evidence>
<dbReference type="Proteomes" id="UP000029278">
    <property type="component" value="Unassembled WGS sequence"/>
</dbReference>
<proteinExistence type="predicted"/>
<comment type="caution">
    <text evidence="1">The sequence shown here is derived from an EMBL/GenBank/DDBJ whole genome shotgun (WGS) entry which is preliminary data.</text>
</comment>
<dbReference type="HOGENOM" id="CLU_106685_0_0_9"/>
<dbReference type="SUPFAM" id="SSF46785">
    <property type="entry name" value="Winged helix' DNA-binding domain"/>
    <property type="match status" value="1"/>
</dbReference>
<gene>
    <name evidence="1" type="ORF">DJ90_6226</name>
</gene>
<sequence length="226" mass="26706">MKTLTFEKAHKTFINQHSDSRKGERKARLLRGHGHGETLFLKNVWWPLYGNFEYLHPEYEILDWRGRSYFGDFAYLPGLLKFMIEIKGYGPHVQEMDRQKFCNELNRELYLQSLGFRVVSIAYDDIEQRPDLCRNLLQVLFNRYQAYPQPKERSVFAEKEVLRLALCSAGSISPKEVCQYFGINYRTAVRLLQSLSAKGWMQPIRNGTGQRIHRYELLQGSWEMID</sequence>
<dbReference type="RefSeq" id="WP_036619287.1">
    <property type="nucleotide sequence ID" value="NZ_BGML01000013.1"/>
</dbReference>
<dbReference type="GeneID" id="77011099"/>
<dbReference type="OrthoDB" id="2677830at2"/>
<keyword evidence="2" id="KW-1185">Reference proteome</keyword>
<organism evidence="1 2">
    <name type="scientific">Paenibacillus macerans</name>
    <name type="common">Bacillus macerans</name>
    <dbReference type="NCBI Taxonomy" id="44252"/>
    <lineage>
        <taxon>Bacteria</taxon>
        <taxon>Bacillati</taxon>
        <taxon>Bacillota</taxon>
        <taxon>Bacilli</taxon>
        <taxon>Bacillales</taxon>
        <taxon>Paenibacillaceae</taxon>
        <taxon>Paenibacillus</taxon>
    </lineage>
</organism>